<dbReference type="PANTHER" id="PTHR43021">
    <property type="entry name" value="NA(+)/H(+) ANTIPORTER-RELATED"/>
    <property type="match status" value="1"/>
</dbReference>
<dbReference type="Gene3D" id="1.20.1530.20">
    <property type="match status" value="1"/>
</dbReference>
<dbReference type="EMBL" id="JAVRHT010000029">
    <property type="protein sequence ID" value="MDT0632498.1"/>
    <property type="molecule type" value="Genomic_DNA"/>
</dbReference>
<evidence type="ECO:0000256" key="3">
    <source>
        <dbReference type="ARBA" id="ARBA00022989"/>
    </source>
</evidence>
<keyword evidence="4 5" id="KW-0472">Membrane</keyword>
<evidence type="ECO:0000313" key="7">
    <source>
        <dbReference type="EMBL" id="MDT0632498.1"/>
    </source>
</evidence>
<protein>
    <submittedName>
        <fullName evidence="7">Cation:proton antiporter</fullName>
    </submittedName>
</protein>
<accession>A0ABU3BTA4</accession>
<keyword evidence="2 5" id="KW-0812">Transmembrane</keyword>
<feature type="transmembrane region" description="Helical" evidence="5">
    <location>
        <begin position="36"/>
        <end position="54"/>
    </location>
</feature>
<evidence type="ECO:0000313" key="8">
    <source>
        <dbReference type="Proteomes" id="UP001267426"/>
    </source>
</evidence>
<proteinExistence type="predicted"/>
<dbReference type="InterPro" id="IPR038770">
    <property type="entry name" value="Na+/solute_symporter_sf"/>
</dbReference>
<comment type="subcellular location">
    <subcellularLocation>
        <location evidence="1">Membrane</location>
        <topology evidence="1">Multi-pass membrane protein</topology>
    </subcellularLocation>
</comment>
<dbReference type="InterPro" id="IPR006153">
    <property type="entry name" value="Cation/H_exchanger_TM"/>
</dbReference>
<organism evidence="7 8">
    <name type="scientific">Rubrivirga litoralis</name>
    <dbReference type="NCBI Taxonomy" id="3075598"/>
    <lineage>
        <taxon>Bacteria</taxon>
        <taxon>Pseudomonadati</taxon>
        <taxon>Rhodothermota</taxon>
        <taxon>Rhodothermia</taxon>
        <taxon>Rhodothermales</taxon>
        <taxon>Rubricoccaceae</taxon>
        <taxon>Rubrivirga</taxon>
    </lineage>
</organism>
<evidence type="ECO:0000256" key="1">
    <source>
        <dbReference type="ARBA" id="ARBA00004141"/>
    </source>
</evidence>
<sequence>MQTFEYALAFAVVCLASYLIGEGFKRIRLPTITGYLFAGALVGSFGLEFLPSAAAESLRFVDELSLAVIAFVAGSELYLKEIRPRLRQILSSAGGILVATFALVSVAVYVLTAFLPFTAGWRGLAC</sequence>
<feature type="domain" description="Cation/H+ exchanger transmembrane" evidence="6">
    <location>
        <begin position="17"/>
        <end position="114"/>
    </location>
</feature>
<evidence type="ECO:0000256" key="4">
    <source>
        <dbReference type="ARBA" id="ARBA00023136"/>
    </source>
</evidence>
<dbReference type="Pfam" id="PF00999">
    <property type="entry name" value="Na_H_Exchanger"/>
    <property type="match status" value="1"/>
</dbReference>
<reference evidence="7 8" key="1">
    <citation type="submission" date="2023-09" db="EMBL/GenBank/DDBJ databases">
        <authorList>
            <person name="Rey-Velasco X."/>
        </authorList>
    </citation>
    <scope>NUCLEOTIDE SEQUENCE [LARGE SCALE GENOMIC DNA]</scope>
    <source>
        <strain evidence="7 8">F394</strain>
    </source>
</reference>
<feature type="transmembrane region" description="Helical" evidence="5">
    <location>
        <begin position="91"/>
        <end position="115"/>
    </location>
</feature>
<feature type="transmembrane region" description="Helical" evidence="5">
    <location>
        <begin position="6"/>
        <end position="24"/>
    </location>
</feature>
<gene>
    <name evidence="7" type="ORF">RM540_12125</name>
</gene>
<feature type="transmembrane region" description="Helical" evidence="5">
    <location>
        <begin position="60"/>
        <end position="79"/>
    </location>
</feature>
<keyword evidence="3 5" id="KW-1133">Transmembrane helix</keyword>
<evidence type="ECO:0000256" key="2">
    <source>
        <dbReference type="ARBA" id="ARBA00022692"/>
    </source>
</evidence>
<comment type="caution">
    <text evidence="7">The sequence shown here is derived from an EMBL/GenBank/DDBJ whole genome shotgun (WGS) entry which is preliminary data.</text>
</comment>
<keyword evidence="8" id="KW-1185">Reference proteome</keyword>
<dbReference type="PANTHER" id="PTHR43021:SF2">
    <property type="entry name" value="CATION_H+ EXCHANGER DOMAIN-CONTAINING PROTEIN"/>
    <property type="match status" value="1"/>
</dbReference>
<dbReference type="Proteomes" id="UP001267426">
    <property type="component" value="Unassembled WGS sequence"/>
</dbReference>
<evidence type="ECO:0000259" key="6">
    <source>
        <dbReference type="Pfam" id="PF00999"/>
    </source>
</evidence>
<evidence type="ECO:0000256" key="5">
    <source>
        <dbReference type="SAM" id="Phobius"/>
    </source>
</evidence>
<dbReference type="RefSeq" id="WP_311664430.1">
    <property type="nucleotide sequence ID" value="NZ_JAVRHT010000029.1"/>
</dbReference>
<name>A0ABU3BTA4_9BACT</name>